<evidence type="ECO:0000313" key="3">
    <source>
        <dbReference type="Proteomes" id="UP000054302"/>
    </source>
</evidence>
<dbReference type="PANTHER" id="PTHR11941:SF75">
    <property type="entry name" value="ENOYL-COA HYDRATASE_ISOMERASE FAMILY PROTEIN"/>
    <property type="match status" value="1"/>
</dbReference>
<dbReference type="HOGENOM" id="CLU_009834_3_0_1"/>
<feature type="chain" id="PRO_5002236204" description="Enoyl-CoA hydratase" evidence="1">
    <location>
        <begin position="19"/>
        <end position="268"/>
    </location>
</feature>
<dbReference type="RefSeq" id="XP_016224959.1">
    <property type="nucleotide sequence ID" value="XM_016369171.1"/>
</dbReference>
<dbReference type="GO" id="GO:0005777">
    <property type="term" value="C:peroxisome"/>
    <property type="evidence" value="ECO:0007669"/>
    <property type="project" value="TreeGrafter"/>
</dbReference>
<name>A0A0D1WVK2_EXOME</name>
<evidence type="ECO:0008006" key="4">
    <source>
        <dbReference type="Google" id="ProtNLM"/>
    </source>
</evidence>
<gene>
    <name evidence="2" type="ORF">PV10_04599</name>
</gene>
<dbReference type="STRING" id="212818.A0A0D1WVK2"/>
<keyword evidence="1" id="KW-0732">Signal</keyword>
<dbReference type="EMBL" id="KN847522">
    <property type="protein sequence ID" value="KIV93385.1"/>
    <property type="molecule type" value="Genomic_DNA"/>
</dbReference>
<dbReference type="InterPro" id="IPR029045">
    <property type="entry name" value="ClpP/crotonase-like_dom_sf"/>
</dbReference>
<dbReference type="SUPFAM" id="SSF52096">
    <property type="entry name" value="ClpP/crotonase"/>
    <property type="match status" value="1"/>
</dbReference>
<feature type="signal peptide" evidence="1">
    <location>
        <begin position="1"/>
        <end position="18"/>
    </location>
</feature>
<dbReference type="OrthoDB" id="1696280at2759"/>
<dbReference type="Proteomes" id="UP000054302">
    <property type="component" value="Unassembled WGS sequence"/>
</dbReference>
<dbReference type="Gene3D" id="3.90.226.10">
    <property type="entry name" value="2-enoyl-CoA Hydratase, Chain A, domain 1"/>
    <property type="match status" value="1"/>
</dbReference>
<dbReference type="GeneID" id="27322444"/>
<organism evidence="2 3">
    <name type="scientific">Exophiala mesophila</name>
    <name type="common">Black yeast-like fungus</name>
    <dbReference type="NCBI Taxonomy" id="212818"/>
    <lineage>
        <taxon>Eukaryota</taxon>
        <taxon>Fungi</taxon>
        <taxon>Dikarya</taxon>
        <taxon>Ascomycota</taxon>
        <taxon>Pezizomycotina</taxon>
        <taxon>Eurotiomycetes</taxon>
        <taxon>Chaetothyriomycetidae</taxon>
        <taxon>Chaetothyriales</taxon>
        <taxon>Herpotrichiellaceae</taxon>
        <taxon>Exophiala</taxon>
    </lineage>
</organism>
<dbReference type="VEuPathDB" id="FungiDB:PV10_04599"/>
<keyword evidence="3" id="KW-1185">Reference proteome</keyword>
<dbReference type="OMA" id="LWIIELH"/>
<evidence type="ECO:0000256" key="1">
    <source>
        <dbReference type="SAM" id="SignalP"/>
    </source>
</evidence>
<dbReference type="InterPro" id="IPR001753">
    <property type="entry name" value="Enoyl-CoA_hydra/iso"/>
</dbReference>
<dbReference type="CDD" id="cd06558">
    <property type="entry name" value="crotonase-like"/>
    <property type="match status" value="1"/>
</dbReference>
<accession>A0A0D1WVK2</accession>
<dbReference type="PANTHER" id="PTHR11941">
    <property type="entry name" value="ENOYL-COA HYDRATASE-RELATED"/>
    <property type="match status" value="1"/>
</dbReference>
<reference evidence="2 3" key="1">
    <citation type="submission" date="2015-01" db="EMBL/GenBank/DDBJ databases">
        <title>The Genome Sequence of Exophiala mesophila CBS40295.</title>
        <authorList>
            <consortium name="The Broad Institute Genomics Platform"/>
            <person name="Cuomo C."/>
            <person name="de Hoog S."/>
            <person name="Gorbushina A."/>
            <person name="Stielow B."/>
            <person name="Teixiera M."/>
            <person name="Abouelleil A."/>
            <person name="Chapman S.B."/>
            <person name="Priest M."/>
            <person name="Young S.K."/>
            <person name="Wortman J."/>
            <person name="Nusbaum C."/>
            <person name="Birren B."/>
        </authorList>
    </citation>
    <scope>NUCLEOTIDE SEQUENCE [LARGE SCALE GENOMIC DNA]</scope>
    <source>
        <strain evidence="2 3">CBS 40295</strain>
    </source>
</reference>
<evidence type="ECO:0000313" key="2">
    <source>
        <dbReference type="EMBL" id="KIV93385.1"/>
    </source>
</evidence>
<dbReference type="AlphaFoldDB" id="A0A0D1WVK2"/>
<dbReference type="GO" id="GO:0006635">
    <property type="term" value="P:fatty acid beta-oxidation"/>
    <property type="evidence" value="ECO:0007669"/>
    <property type="project" value="TreeGrafter"/>
</dbReference>
<dbReference type="GO" id="GO:0004165">
    <property type="term" value="F:delta(3)-delta(2)-enoyl-CoA isomerase activity"/>
    <property type="evidence" value="ECO:0007669"/>
    <property type="project" value="TreeGrafter"/>
</dbReference>
<proteinExistence type="predicted"/>
<dbReference type="Pfam" id="PF00378">
    <property type="entry name" value="ECH_1"/>
    <property type="match status" value="1"/>
</dbReference>
<sequence>MILAVLAAAFSLPPIIRTAPPNTPTSTMKSFQCLTIDRQGCVFIITLNIPPENRLNLAACREVTEAFHEIQRELGPSTEGAVITRGSDTKYWCTGLDLYEADENPYANSDGFFPMLATILDFPYPTVALITGHTIGGACLFALAHDYRVMNSQRGYFYMPPLILGLHFQGIGALPRLKLAPHVARKLLMQAHKFTATQAQHDGIVDEAVGPDQMLDAALAIARKWAHTAKQNVYTLIREELYGDAVSKFKLISHVHGRMTSRPAGIKL</sequence>
<protein>
    <recommendedName>
        <fullName evidence="4">Enoyl-CoA hydratase</fullName>
    </recommendedName>
</protein>